<name>Q23JL9_TETTS</name>
<dbReference type="InParanoid" id="Q23JL9"/>
<dbReference type="OrthoDB" id="285248at2759"/>
<dbReference type="EMBL" id="GG662685">
    <property type="protein sequence ID" value="EAR96724.1"/>
    <property type="molecule type" value="Genomic_DNA"/>
</dbReference>
<dbReference type="KEGG" id="tet:TTHERM_00758860"/>
<accession>Q23JL9</accession>
<evidence type="ECO:0000313" key="2">
    <source>
        <dbReference type="EMBL" id="EAR96724.1"/>
    </source>
</evidence>
<dbReference type="PDB" id="8G2Z">
    <property type="method" value="EM"/>
    <property type="resolution" value="4.10 A"/>
    <property type="chains" value="0B=1-329"/>
</dbReference>
<sequence>MAQACDKYTSTALMGNWYEERLAPNQPFRENLQTKTVREEEAAISFASDTNKLIPLSRVNRNLPWDTKGVIADDGFKEFRSVNRTSYDPINLNNYYNLGDCRQLYKHYTAEKKYPENNPTQIQTLKANQYSLLNQTNSQHIHKERQVPNNVSDFGSTFKKFPETHEKFFGMTTYQQSFSRPLKETAHQIIAQSEKKINHFAGTNERPVHQQSTKMTSVLTAEKYKNEQEPKDNTSIQRSWLPYKDKALQVAENNLIKNQTLNQTKGFTPFNPLITYKNNMSQVQQHDIATSLPIGSGEHSDQKRTNQPGEFRHVRTDVTLIRNKPVTKR</sequence>
<reference evidence="4 5" key="2">
    <citation type="journal article" date="2023" name="Nat. Commun.">
        <title>Native doublet microtubules from Tetrahymena thermophila reveal the importance of outer junction proteins.</title>
        <authorList>
            <person name="Kubo S."/>
            <person name="Black C.S."/>
            <person name="Joachimiak E."/>
            <person name="Yang S.K."/>
            <person name="Legal T."/>
            <person name="Peri K."/>
            <person name="Khalifa A.A.Z."/>
            <person name="Ghanaeian A."/>
            <person name="McCafferty C.L."/>
            <person name="Valente-Paterno M."/>
            <person name="De Bellis C."/>
            <person name="Huynh P.M."/>
            <person name="Fan Z."/>
            <person name="Marcotte E.M."/>
            <person name="Wloga D."/>
            <person name="Bui K.H."/>
        </authorList>
    </citation>
    <scope>STRUCTURE BY ELECTRON MICROSCOPY (3.70 ANGSTROMS)</scope>
</reference>
<keyword evidence="3" id="KW-1185">Reference proteome</keyword>
<evidence type="ECO:0000313" key="3">
    <source>
        <dbReference type="Proteomes" id="UP000009168"/>
    </source>
</evidence>
<feature type="region of interest" description="Disordered" evidence="1">
    <location>
        <begin position="292"/>
        <end position="313"/>
    </location>
</feature>
<dbReference type="EMDB" id="EMD-29685"/>
<proteinExistence type="evidence at protein level"/>
<organism evidence="2 3">
    <name type="scientific">Tetrahymena thermophila (strain SB210)</name>
    <dbReference type="NCBI Taxonomy" id="312017"/>
    <lineage>
        <taxon>Eukaryota</taxon>
        <taxon>Sar</taxon>
        <taxon>Alveolata</taxon>
        <taxon>Ciliophora</taxon>
        <taxon>Intramacronucleata</taxon>
        <taxon>Oligohymenophorea</taxon>
        <taxon>Hymenostomatida</taxon>
        <taxon>Tetrahymenina</taxon>
        <taxon>Tetrahymenidae</taxon>
        <taxon>Tetrahymena</taxon>
    </lineage>
</organism>
<dbReference type="PDB" id="8G3D">
    <property type="method" value="EM"/>
    <property type="resolution" value="3.70 A"/>
    <property type="chains" value="0B=1-329"/>
</dbReference>
<dbReference type="GeneID" id="7827455"/>
<dbReference type="EMDB" id="EMD-40436"/>
<reference evidence="3" key="1">
    <citation type="journal article" date="2006" name="PLoS Biol.">
        <title>Macronuclear genome sequence of the ciliate Tetrahymena thermophila, a model eukaryote.</title>
        <authorList>
            <person name="Eisen J.A."/>
            <person name="Coyne R.S."/>
            <person name="Wu M."/>
            <person name="Wu D."/>
            <person name="Thiagarajan M."/>
            <person name="Wortman J.R."/>
            <person name="Badger J.H."/>
            <person name="Ren Q."/>
            <person name="Amedeo P."/>
            <person name="Jones K.M."/>
            <person name="Tallon L.J."/>
            <person name="Delcher A.L."/>
            <person name="Salzberg S.L."/>
            <person name="Silva J.C."/>
            <person name="Haas B.J."/>
            <person name="Majoros W.H."/>
            <person name="Farzad M."/>
            <person name="Carlton J.M."/>
            <person name="Smith R.K. Jr."/>
            <person name="Garg J."/>
            <person name="Pearlman R.E."/>
            <person name="Karrer K.M."/>
            <person name="Sun L."/>
            <person name="Manning G."/>
            <person name="Elde N.C."/>
            <person name="Turkewitz A.P."/>
            <person name="Asai D.J."/>
            <person name="Wilkes D.E."/>
            <person name="Wang Y."/>
            <person name="Cai H."/>
            <person name="Collins K."/>
            <person name="Stewart B.A."/>
            <person name="Lee S.R."/>
            <person name="Wilamowska K."/>
            <person name="Weinberg Z."/>
            <person name="Ruzzo W.L."/>
            <person name="Wloga D."/>
            <person name="Gaertig J."/>
            <person name="Frankel J."/>
            <person name="Tsao C.-C."/>
            <person name="Gorovsky M.A."/>
            <person name="Keeling P.J."/>
            <person name="Waller R.F."/>
            <person name="Patron N.J."/>
            <person name="Cherry J.M."/>
            <person name="Stover N.A."/>
            <person name="Krieger C.J."/>
            <person name="del Toro C."/>
            <person name="Ryder H.F."/>
            <person name="Williamson S.C."/>
            <person name="Barbeau R.A."/>
            <person name="Hamilton E.P."/>
            <person name="Orias E."/>
        </authorList>
    </citation>
    <scope>NUCLEOTIDE SEQUENCE [LARGE SCALE GENOMIC DNA]</scope>
    <source>
        <strain evidence="3">SB210</strain>
    </source>
</reference>
<evidence type="ECO:0007829" key="4">
    <source>
        <dbReference type="PDB" id="8G2Z"/>
    </source>
</evidence>
<dbReference type="EMDB" id="EMD-29692"/>
<gene>
    <name evidence="2" type="ORF">TTHERM_00758860</name>
</gene>
<reference evidence="6" key="3">
    <citation type="journal article" date="2024" name="Elife">
        <title>Effect of alpha-tubulin acetylation on the doublet microtubule structure.</title>
        <authorList>
            <person name="Yang S.K."/>
            <person name="Kubo S."/>
            <person name="Black C.S."/>
            <person name="Peri K."/>
            <person name="Dai D."/>
            <person name="Legal T."/>
            <person name="Valente-Paterno M."/>
            <person name="Gaertig J."/>
            <person name="Bui K.H."/>
        </authorList>
    </citation>
    <scope>STRUCTURE BY ELECTRON MICROSCOPY (4.10 ANGSTROMS)</scope>
</reference>
<dbReference type="PDB" id="8SF7">
    <property type="method" value="EM"/>
    <property type="resolution" value="4.10 A"/>
    <property type="chains" value="0B=1-329"/>
</dbReference>
<feature type="compositionally biased region" description="Basic and acidic residues" evidence="1">
    <location>
        <begin position="298"/>
        <end position="313"/>
    </location>
</feature>
<protein>
    <submittedName>
        <fullName evidence="2">Uncharacterized protein</fullName>
    </submittedName>
</protein>
<dbReference type="eggNOG" id="ENOG502SJ9Y">
    <property type="taxonomic scope" value="Eukaryota"/>
</dbReference>
<evidence type="ECO:0007829" key="5">
    <source>
        <dbReference type="PDB" id="8G3D"/>
    </source>
</evidence>
<keyword evidence="4 5" id="KW-0002">3D-structure</keyword>
<dbReference type="RefSeq" id="XP_001016969.1">
    <property type="nucleotide sequence ID" value="XM_001016969.3"/>
</dbReference>
<dbReference type="Proteomes" id="UP000009168">
    <property type="component" value="Unassembled WGS sequence"/>
</dbReference>
<dbReference type="AlphaFoldDB" id="Q23JL9"/>
<dbReference type="HOGENOM" id="CLU_884165_0_0_1"/>
<evidence type="ECO:0000256" key="1">
    <source>
        <dbReference type="SAM" id="MobiDB-lite"/>
    </source>
</evidence>
<evidence type="ECO:0007829" key="6">
    <source>
        <dbReference type="PDB" id="8SF7"/>
    </source>
</evidence>
<dbReference type="OMA" id="NEQEPKD"/>